<dbReference type="Proteomes" id="UP000654075">
    <property type="component" value="Unassembled WGS sequence"/>
</dbReference>
<sequence length="393" mass="43515">MAPRRLSRKRNSPEQKHALLVRVLRQKRHQKRKTHERAVATNWNSLEVHFRAAGLSLDAVTVRSGGEGCGLGAFARRDLCAGEVVFRVPQTAMLTEAAAVEDECVAAAATLLRAFGEEGISELLVCLRLCRARVQTKDRFHAYATSLPRNAPGVGSWPEIYDVLLANSSLGPLIRAADAELDRWEGLIDRVADATFLPYRREVFCRSNLQWARGMVQSRHFPGTFGGSEDERSPCMVPLLDILNHQGDAEVNVQIHGGCLEFRCDTPVQAGEQIWNNYGAKGNTELMMCYGFAVEGNEEDSVELSLAQASGEAPSELRLSIWGLPEELANETTRWKRELLEALEKRKSAAKGCLASLPITTYASSASKFRIESIEAFLKGQLEVLEICCDELQ</sequence>
<evidence type="ECO:0000313" key="2">
    <source>
        <dbReference type="EMBL" id="CAE8616461.1"/>
    </source>
</evidence>
<dbReference type="SUPFAM" id="SSF82199">
    <property type="entry name" value="SET domain"/>
    <property type="match status" value="1"/>
</dbReference>
<dbReference type="OrthoDB" id="341421at2759"/>
<dbReference type="PANTHER" id="PTHR13271">
    <property type="entry name" value="UNCHARACTERIZED PUTATIVE METHYLTRANSFERASE"/>
    <property type="match status" value="1"/>
</dbReference>
<evidence type="ECO:0000313" key="4">
    <source>
        <dbReference type="Proteomes" id="UP000654075"/>
    </source>
</evidence>
<dbReference type="Gene3D" id="3.90.1410.10">
    <property type="entry name" value="set domain protein methyltransferase, domain 1"/>
    <property type="match status" value="1"/>
</dbReference>
<dbReference type="EMBL" id="CAJNNW010032826">
    <property type="protein sequence ID" value="CAE8715601.1"/>
    <property type="molecule type" value="Genomic_DNA"/>
</dbReference>
<protein>
    <recommendedName>
        <fullName evidence="1">SET domain-containing protein</fullName>
    </recommendedName>
</protein>
<dbReference type="EMBL" id="CAJNNV010025881">
    <property type="protein sequence ID" value="CAE8616461.1"/>
    <property type="molecule type" value="Genomic_DNA"/>
</dbReference>
<evidence type="ECO:0000259" key="1">
    <source>
        <dbReference type="PROSITE" id="PS50280"/>
    </source>
</evidence>
<keyword evidence="4" id="KW-1185">Reference proteome</keyword>
<comment type="caution">
    <text evidence="2">The sequence shown here is derived from an EMBL/GenBank/DDBJ whole genome shotgun (WGS) entry which is preliminary data.</text>
</comment>
<reference evidence="2" key="1">
    <citation type="submission" date="2021-02" db="EMBL/GenBank/DDBJ databases">
        <authorList>
            <person name="Dougan E. K."/>
            <person name="Rhodes N."/>
            <person name="Thang M."/>
            <person name="Chan C."/>
        </authorList>
    </citation>
    <scope>NUCLEOTIDE SEQUENCE</scope>
</reference>
<dbReference type="InterPro" id="IPR046341">
    <property type="entry name" value="SET_dom_sf"/>
</dbReference>
<accession>A0A813FQY3</accession>
<dbReference type="InterPro" id="IPR050600">
    <property type="entry name" value="SETD3_SETD6_MTase"/>
</dbReference>
<dbReference type="InterPro" id="IPR001214">
    <property type="entry name" value="SET_dom"/>
</dbReference>
<dbReference type="Pfam" id="PF00856">
    <property type="entry name" value="SET"/>
    <property type="match status" value="1"/>
</dbReference>
<organism evidence="2 4">
    <name type="scientific">Polarella glacialis</name>
    <name type="common">Dinoflagellate</name>
    <dbReference type="NCBI Taxonomy" id="89957"/>
    <lineage>
        <taxon>Eukaryota</taxon>
        <taxon>Sar</taxon>
        <taxon>Alveolata</taxon>
        <taxon>Dinophyceae</taxon>
        <taxon>Suessiales</taxon>
        <taxon>Suessiaceae</taxon>
        <taxon>Polarella</taxon>
    </lineage>
</organism>
<dbReference type="AlphaFoldDB" id="A0A813FQY3"/>
<dbReference type="PROSITE" id="PS50280">
    <property type="entry name" value="SET"/>
    <property type="match status" value="1"/>
</dbReference>
<dbReference type="Proteomes" id="UP000626109">
    <property type="component" value="Unassembled WGS sequence"/>
</dbReference>
<gene>
    <name evidence="2" type="ORF">PGLA1383_LOCUS34148</name>
    <name evidence="3" type="ORF">PGLA2088_LOCUS38645</name>
</gene>
<proteinExistence type="predicted"/>
<feature type="domain" description="SET" evidence="1">
    <location>
        <begin position="58"/>
        <end position="279"/>
    </location>
</feature>
<dbReference type="OMA" id="NTELMMC"/>
<name>A0A813FQY3_POLGL</name>
<evidence type="ECO:0000313" key="3">
    <source>
        <dbReference type="EMBL" id="CAE8715601.1"/>
    </source>
</evidence>
<dbReference type="CDD" id="cd10527">
    <property type="entry name" value="SET_LSMT"/>
    <property type="match status" value="1"/>
</dbReference>
<dbReference type="GO" id="GO:0016279">
    <property type="term" value="F:protein-lysine N-methyltransferase activity"/>
    <property type="evidence" value="ECO:0007669"/>
    <property type="project" value="TreeGrafter"/>
</dbReference>